<evidence type="ECO:0000313" key="2">
    <source>
        <dbReference type="Proteomes" id="UP001060261"/>
    </source>
</evidence>
<sequence>MPSNVSSLHLPAPPQVWSDVYGALHARYAARAGNHAWLVAAAPETAGAAAEALALWLAGEGGRLKGHLELLVHGTLLPLERTLRGQPFSGVLVVGGALAGGPALQWPERTVTAASGLSYREGGPLPAWRAATLLSGVTRQGESAAASLCAALSVPVLVCEPPQLGEALLSLAGRVPQGLALIG</sequence>
<dbReference type="RefSeq" id="WP_260560641.1">
    <property type="nucleotide sequence ID" value="NZ_BAABEC010000075.1"/>
</dbReference>
<accession>A0ABY5YH17</accession>
<reference evidence="1" key="1">
    <citation type="submission" date="2022-09" db="EMBL/GenBank/DDBJ databases">
        <title>genome sequence of Deinococcus rubellus.</title>
        <authorList>
            <person name="Srinivasan S."/>
        </authorList>
    </citation>
    <scope>NUCLEOTIDE SEQUENCE</scope>
    <source>
        <strain evidence="1">Ant6</strain>
    </source>
</reference>
<gene>
    <name evidence="1" type="ORF">N0D28_01455</name>
</gene>
<keyword evidence="2" id="KW-1185">Reference proteome</keyword>
<protein>
    <submittedName>
        <fullName evidence="1">Uncharacterized protein</fullName>
    </submittedName>
</protein>
<organism evidence="1 2">
    <name type="scientific">Deinococcus rubellus</name>
    <dbReference type="NCBI Taxonomy" id="1889240"/>
    <lineage>
        <taxon>Bacteria</taxon>
        <taxon>Thermotogati</taxon>
        <taxon>Deinococcota</taxon>
        <taxon>Deinococci</taxon>
        <taxon>Deinococcales</taxon>
        <taxon>Deinococcaceae</taxon>
        <taxon>Deinococcus</taxon>
    </lineage>
</organism>
<name>A0ABY5YH17_9DEIO</name>
<proteinExistence type="predicted"/>
<dbReference type="EMBL" id="CP104213">
    <property type="protein sequence ID" value="UWX64367.1"/>
    <property type="molecule type" value="Genomic_DNA"/>
</dbReference>
<evidence type="ECO:0000313" key="1">
    <source>
        <dbReference type="EMBL" id="UWX64367.1"/>
    </source>
</evidence>
<dbReference type="Proteomes" id="UP001060261">
    <property type="component" value="Chromosome"/>
</dbReference>